<feature type="site" description="Participates in a stacking interaction with the thymidine ring of dTDP-4-oxo-6-deoxyglucose" evidence="9">
    <location>
        <position position="138"/>
    </location>
</feature>
<dbReference type="RefSeq" id="WP_066802895.1">
    <property type="nucleotide sequence ID" value="NZ_CP014206.1"/>
</dbReference>
<organism evidence="11 13">
    <name type="scientific">Pseudodesulfovibrio indicus</name>
    <dbReference type="NCBI Taxonomy" id="1716143"/>
    <lineage>
        <taxon>Bacteria</taxon>
        <taxon>Pseudomonadati</taxon>
        <taxon>Thermodesulfobacteriota</taxon>
        <taxon>Desulfovibrionia</taxon>
        <taxon>Desulfovibrionales</taxon>
        <taxon>Desulfovibrionaceae</taxon>
    </lineage>
</organism>
<dbReference type="OrthoDB" id="9800680at2"/>
<gene>
    <name evidence="10" type="ORF">AWY79_09610</name>
    <name evidence="11" type="ORF">EDC59_10334</name>
</gene>
<evidence type="ECO:0000313" key="11">
    <source>
        <dbReference type="EMBL" id="TDT89740.1"/>
    </source>
</evidence>
<evidence type="ECO:0000313" key="13">
    <source>
        <dbReference type="Proteomes" id="UP000295506"/>
    </source>
</evidence>
<dbReference type="AlphaFoldDB" id="A0A126QMP3"/>
<dbReference type="Proteomes" id="UP000295506">
    <property type="component" value="Unassembled WGS sequence"/>
</dbReference>
<evidence type="ECO:0000313" key="10">
    <source>
        <dbReference type="EMBL" id="AMK11353.1"/>
    </source>
</evidence>
<dbReference type="PANTHER" id="PTHR21047">
    <property type="entry name" value="DTDP-6-DEOXY-D-GLUCOSE-3,5 EPIMERASE"/>
    <property type="match status" value="1"/>
</dbReference>
<dbReference type="GO" id="GO:0008830">
    <property type="term" value="F:dTDP-4-dehydrorhamnose 3,5-epimerase activity"/>
    <property type="evidence" value="ECO:0007669"/>
    <property type="project" value="UniProtKB-EC"/>
</dbReference>
<evidence type="ECO:0000256" key="7">
    <source>
        <dbReference type="ARBA" id="ARBA00033311"/>
    </source>
</evidence>
<dbReference type="InterPro" id="IPR011051">
    <property type="entry name" value="RmlC_Cupin_sf"/>
</dbReference>
<dbReference type="EMBL" id="CP014206">
    <property type="protein sequence ID" value="AMK11353.1"/>
    <property type="molecule type" value="Genomic_DNA"/>
</dbReference>
<evidence type="ECO:0000256" key="6">
    <source>
        <dbReference type="ARBA" id="ARBA00031424"/>
    </source>
</evidence>
<evidence type="ECO:0000256" key="4">
    <source>
        <dbReference type="ARBA" id="ARBA00019595"/>
    </source>
</evidence>
<name>A0A126QMP3_9BACT</name>
<reference evidence="10 12" key="1">
    <citation type="journal article" date="2016" name="Front. Microbiol.">
        <title>Genome Sequence of the Piezophilic, Mesophilic Sulfate-Reducing Bacterium Desulfovibrio indicus J2T.</title>
        <authorList>
            <person name="Cao J."/>
            <person name="Maignien L."/>
            <person name="Shao Z."/>
            <person name="Alain K."/>
            <person name="Jebbar M."/>
        </authorList>
    </citation>
    <scope>NUCLEOTIDE SEQUENCE [LARGE SCALE GENOMIC DNA]</scope>
    <source>
        <strain evidence="10 12">J2</strain>
    </source>
</reference>
<feature type="active site" description="Proton acceptor" evidence="8">
    <location>
        <position position="62"/>
    </location>
</feature>
<dbReference type="InterPro" id="IPR000888">
    <property type="entry name" value="RmlC-like"/>
</dbReference>
<dbReference type="SUPFAM" id="SSF51182">
    <property type="entry name" value="RmlC-like cupins"/>
    <property type="match status" value="1"/>
</dbReference>
<dbReference type="GO" id="GO:0019305">
    <property type="term" value="P:dTDP-rhamnose biosynthetic process"/>
    <property type="evidence" value="ECO:0007669"/>
    <property type="project" value="TreeGrafter"/>
</dbReference>
<dbReference type="Proteomes" id="UP000055611">
    <property type="component" value="Chromosome"/>
</dbReference>
<dbReference type="KEGG" id="dej:AWY79_09610"/>
<dbReference type="CDD" id="cd00438">
    <property type="entry name" value="cupin_RmlC"/>
    <property type="match status" value="1"/>
</dbReference>
<evidence type="ECO:0000256" key="1">
    <source>
        <dbReference type="ARBA" id="ARBA00001298"/>
    </source>
</evidence>
<comment type="catalytic activity">
    <reaction evidence="1">
        <text>dTDP-4-dehydro-6-deoxy-alpha-D-glucose = dTDP-4-dehydro-beta-L-rhamnose</text>
        <dbReference type="Rhea" id="RHEA:16969"/>
        <dbReference type="ChEBI" id="CHEBI:57649"/>
        <dbReference type="ChEBI" id="CHEBI:62830"/>
        <dbReference type="EC" id="5.1.3.13"/>
    </reaction>
</comment>
<dbReference type="PANTHER" id="PTHR21047:SF2">
    <property type="entry name" value="THYMIDINE DIPHOSPHO-4-KETO-RHAMNOSE 3,5-EPIMERASE"/>
    <property type="match status" value="1"/>
</dbReference>
<dbReference type="Gene3D" id="2.60.120.10">
    <property type="entry name" value="Jelly Rolls"/>
    <property type="match status" value="1"/>
</dbReference>
<dbReference type="InterPro" id="IPR014710">
    <property type="entry name" value="RmlC-like_jellyroll"/>
</dbReference>
<evidence type="ECO:0000256" key="2">
    <source>
        <dbReference type="ARBA" id="ARBA00001997"/>
    </source>
</evidence>
<accession>A0A126QMP3</accession>
<reference evidence="11 13" key="2">
    <citation type="submission" date="2019-03" db="EMBL/GenBank/DDBJ databases">
        <title>Genomic Encyclopedia of Type Strains, Phase IV (KMG-IV): sequencing the most valuable type-strain genomes for metagenomic binning, comparative biology and taxonomic classification.</title>
        <authorList>
            <person name="Goeker M."/>
        </authorList>
    </citation>
    <scope>NUCLEOTIDE SEQUENCE [LARGE SCALE GENOMIC DNA]</scope>
    <source>
        <strain evidence="11 13">DSM 101483</strain>
    </source>
</reference>
<dbReference type="EMBL" id="SOBK01000003">
    <property type="protein sequence ID" value="TDT89740.1"/>
    <property type="molecule type" value="Genomic_DNA"/>
</dbReference>
<feature type="active site" description="Proton donor" evidence="8">
    <location>
        <position position="132"/>
    </location>
</feature>
<keyword evidence="12" id="KW-1185">Reference proteome</keyword>
<evidence type="ECO:0000256" key="9">
    <source>
        <dbReference type="PIRSR" id="PIRSR600888-3"/>
    </source>
</evidence>
<evidence type="ECO:0000256" key="8">
    <source>
        <dbReference type="PIRSR" id="PIRSR600888-1"/>
    </source>
</evidence>
<comment type="function">
    <text evidence="2">Catalyzes the epimerization of the C3' and C5'positions of dTDP-6-deoxy-D-xylo-4-hexulose, forming dTDP-6-deoxy-L-lyxo-4-hexulose.</text>
</comment>
<dbReference type="Pfam" id="PF00908">
    <property type="entry name" value="dTDP_sugar_isom"/>
    <property type="match status" value="1"/>
</dbReference>
<sequence>MLELRQLELPGCLELQPVVRPDARGLFVKTYSEELFEKHGLCCDFAEDYYSISNRNVLRGMHFQTPPTDHFKLVYCSRGEALDVILDLRQSSPTFGRYAELRLSGDRANMVYLPPGIAHGFLSLADNTTMHYKVSTGYSPAHDSGILWNSFGKDWGVADPIISERDRSFPPLSQFDTCFK</sequence>
<evidence type="ECO:0000313" key="12">
    <source>
        <dbReference type="Proteomes" id="UP000055611"/>
    </source>
</evidence>
<dbReference type="EC" id="5.1.3.13" evidence="3"/>
<protein>
    <recommendedName>
        <fullName evidence="4">dTDP-4-dehydrorhamnose 3,5-epimerase</fullName>
        <ecNumber evidence="3">5.1.3.13</ecNumber>
    </recommendedName>
    <alternativeName>
        <fullName evidence="6">Thymidine diphospho-4-keto-rhamnose 3,5-epimerase</fullName>
    </alternativeName>
    <alternativeName>
        <fullName evidence="5">dTDP-4-keto-6-deoxyglucose 3,5-epimerase</fullName>
    </alternativeName>
    <alternativeName>
        <fullName evidence="7">dTDP-6-deoxy-D-xylo-4-hexulose 3,5-epimerase</fullName>
    </alternativeName>
</protein>
<dbReference type="GO" id="GO:0005829">
    <property type="term" value="C:cytosol"/>
    <property type="evidence" value="ECO:0007669"/>
    <property type="project" value="TreeGrafter"/>
</dbReference>
<evidence type="ECO:0000256" key="3">
    <source>
        <dbReference type="ARBA" id="ARBA00012098"/>
    </source>
</evidence>
<dbReference type="GO" id="GO:0000271">
    <property type="term" value="P:polysaccharide biosynthetic process"/>
    <property type="evidence" value="ECO:0007669"/>
    <property type="project" value="TreeGrafter"/>
</dbReference>
<proteinExistence type="predicted"/>
<evidence type="ECO:0000256" key="5">
    <source>
        <dbReference type="ARBA" id="ARBA00029758"/>
    </source>
</evidence>